<dbReference type="PRINTS" id="PR00035">
    <property type="entry name" value="HTHGNTR"/>
</dbReference>
<dbReference type="PROSITE" id="PS50949">
    <property type="entry name" value="HTH_GNTR"/>
    <property type="match status" value="1"/>
</dbReference>
<dbReference type="EMBL" id="DYUK01000088">
    <property type="protein sequence ID" value="HJG79606.1"/>
    <property type="molecule type" value="Genomic_DNA"/>
</dbReference>
<dbReference type="GO" id="GO:0003700">
    <property type="term" value="F:DNA-binding transcription factor activity"/>
    <property type="evidence" value="ECO:0007669"/>
    <property type="project" value="InterPro"/>
</dbReference>
<dbReference type="Pfam" id="PF07729">
    <property type="entry name" value="FCD"/>
    <property type="match status" value="1"/>
</dbReference>
<dbReference type="Gene3D" id="1.10.10.10">
    <property type="entry name" value="Winged helix-like DNA-binding domain superfamily/Winged helix DNA-binding domain"/>
    <property type="match status" value="1"/>
</dbReference>
<dbReference type="InterPro" id="IPR036390">
    <property type="entry name" value="WH_DNA-bd_sf"/>
</dbReference>
<dbReference type="InterPro" id="IPR011711">
    <property type="entry name" value="GntR_C"/>
</dbReference>
<sequence length="244" mass="25917">MQPGEDTHVADLSTVVAPTSTPGQIADHIMASVVAGALPEGSRLPSERDLAAALAVSRSSVRQALSTLERAGVVVRRRGRTGGTFISAVDPHRMGAYAERVEEFQRARHDLLDARAIVQNRIAATAAVRRSSTDLERMRAAADSYRRATTAADARTADARLHHLIAQATGNADLVEIVLDLDRRINAGFRHDPFSQELFTRACADHDAIVEAIARQDAPSAGAVCEAHFRTTTMGAPAGAPVGG</sequence>
<proteinExistence type="predicted"/>
<evidence type="ECO:0000256" key="3">
    <source>
        <dbReference type="ARBA" id="ARBA00023163"/>
    </source>
</evidence>
<feature type="domain" description="HTH gntR-type" evidence="4">
    <location>
        <begin position="19"/>
        <end position="89"/>
    </location>
</feature>
<dbReference type="GO" id="GO:0003677">
    <property type="term" value="F:DNA binding"/>
    <property type="evidence" value="ECO:0007669"/>
    <property type="project" value="UniProtKB-KW"/>
</dbReference>
<evidence type="ECO:0000313" key="5">
    <source>
        <dbReference type="EMBL" id="HJG79606.1"/>
    </source>
</evidence>
<dbReference type="Proteomes" id="UP000784435">
    <property type="component" value="Unassembled WGS sequence"/>
</dbReference>
<dbReference type="SMART" id="SM00895">
    <property type="entry name" value="FCD"/>
    <property type="match status" value="1"/>
</dbReference>
<dbReference type="PANTHER" id="PTHR43537:SF5">
    <property type="entry name" value="UXU OPERON TRANSCRIPTIONAL REGULATOR"/>
    <property type="match status" value="1"/>
</dbReference>
<evidence type="ECO:0000256" key="1">
    <source>
        <dbReference type="ARBA" id="ARBA00023015"/>
    </source>
</evidence>
<evidence type="ECO:0000259" key="4">
    <source>
        <dbReference type="PROSITE" id="PS50949"/>
    </source>
</evidence>
<comment type="caution">
    <text evidence="5">The sequence shown here is derived from an EMBL/GenBank/DDBJ whole genome shotgun (WGS) entry which is preliminary data.</text>
</comment>
<reference evidence="5" key="1">
    <citation type="journal article" date="2021" name="PeerJ">
        <title>Extensive microbial diversity within the chicken gut microbiome revealed by metagenomics and culture.</title>
        <authorList>
            <person name="Gilroy R."/>
            <person name="Ravi A."/>
            <person name="Getino M."/>
            <person name="Pursley I."/>
            <person name="Horton D.L."/>
            <person name="Alikhan N.F."/>
            <person name="Baker D."/>
            <person name="Gharbi K."/>
            <person name="Hall N."/>
            <person name="Watson M."/>
            <person name="Adriaenssens E.M."/>
            <person name="Foster-Nyarko E."/>
            <person name="Jarju S."/>
            <person name="Secka A."/>
            <person name="Antonio M."/>
            <person name="Oren A."/>
            <person name="Chaudhuri R.R."/>
            <person name="La Ragione R."/>
            <person name="Hildebrand F."/>
            <person name="Pallen M.J."/>
        </authorList>
    </citation>
    <scope>NUCLEOTIDE SEQUENCE</scope>
    <source>
        <strain evidence="5">ChiGjej5B5-7349</strain>
    </source>
</reference>
<dbReference type="PANTHER" id="PTHR43537">
    <property type="entry name" value="TRANSCRIPTIONAL REGULATOR, GNTR FAMILY"/>
    <property type="match status" value="1"/>
</dbReference>
<dbReference type="CDD" id="cd07377">
    <property type="entry name" value="WHTH_GntR"/>
    <property type="match status" value="1"/>
</dbReference>
<keyword evidence="2" id="KW-0238">DNA-binding</keyword>
<protein>
    <submittedName>
        <fullName evidence="5">GntR family transcriptional regulator</fullName>
    </submittedName>
</protein>
<dbReference type="Gene3D" id="1.20.120.530">
    <property type="entry name" value="GntR ligand-binding domain-like"/>
    <property type="match status" value="1"/>
</dbReference>
<dbReference type="AlphaFoldDB" id="A0A921MD25"/>
<dbReference type="InterPro" id="IPR000524">
    <property type="entry name" value="Tscrpt_reg_HTH_GntR"/>
</dbReference>
<dbReference type="SMART" id="SM00345">
    <property type="entry name" value="HTH_GNTR"/>
    <property type="match status" value="1"/>
</dbReference>
<keyword evidence="1" id="KW-0805">Transcription regulation</keyword>
<organism evidence="5 6">
    <name type="scientific">Brevibacterium senegalense</name>
    <dbReference type="NCBI Taxonomy" id="1033736"/>
    <lineage>
        <taxon>Bacteria</taxon>
        <taxon>Bacillati</taxon>
        <taxon>Actinomycetota</taxon>
        <taxon>Actinomycetes</taxon>
        <taxon>Micrococcales</taxon>
        <taxon>Brevibacteriaceae</taxon>
        <taxon>Brevibacterium</taxon>
    </lineage>
</organism>
<name>A0A921MD25_9MICO</name>
<evidence type="ECO:0000256" key="2">
    <source>
        <dbReference type="ARBA" id="ARBA00023125"/>
    </source>
</evidence>
<dbReference type="SUPFAM" id="SSF48008">
    <property type="entry name" value="GntR ligand-binding domain-like"/>
    <property type="match status" value="1"/>
</dbReference>
<dbReference type="InterPro" id="IPR008920">
    <property type="entry name" value="TF_FadR/GntR_C"/>
</dbReference>
<dbReference type="Pfam" id="PF00392">
    <property type="entry name" value="GntR"/>
    <property type="match status" value="1"/>
</dbReference>
<reference evidence="5" key="2">
    <citation type="submission" date="2021-09" db="EMBL/GenBank/DDBJ databases">
        <authorList>
            <person name="Gilroy R."/>
        </authorList>
    </citation>
    <scope>NUCLEOTIDE SEQUENCE</scope>
    <source>
        <strain evidence="5">ChiGjej5B5-7349</strain>
    </source>
</reference>
<dbReference type="SUPFAM" id="SSF46785">
    <property type="entry name" value="Winged helix' DNA-binding domain"/>
    <property type="match status" value="1"/>
</dbReference>
<keyword evidence="3" id="KW-0804">Transcription</keyword>
<gene>
    <name evidence="5" type="ORF">K8V08_04250</name>
</gene>
<dbReference type="InterPro" id="IPR036388">
    <property type="entry name" value="WH-like_DNA-bd_sf"/>
</dbReference>
<evidence type="ECO:0000313" key="6">
    <source>
        <dbReference type="Proteomes" id="UP000784435"/>
    </source>
</evidence>
<accession>A0A921MD25</accession>